<proteinExistence type="predicted"/>
<evidence type="ECO:0000313" key="2">
    <source>
        <dbReference type="EMBL" id="CAH7672657.1"/>
    </source>
</evidence>
<dbReference type="EMBL" id="CALTRL010001472">
    <property type="protein sequence ID" value="CAH7672657.1"/>
    <property type="molecule type" value="Genomic_DNA"/>
</dbReference>
<reference evidence="2" key="1">
    <citation type="submission" date="2022-06" db="EMBL/GenBank/DDBJ databases">
        <authorList>
            <consortium name="SYNGENTA / RWTH Aachen University"/>
        </authorList>
    </citation>
    <scope>NUCLEOTIDE SEQUENCE</scope>
</reference>
<dbReference type="Proteomes" id="UP001153365">
    <property type="component" value="Unassembled WGS sequence"/>
</dbReference>
<feature type="compositionally biased region" description="Basic and acidic residues" evidence="1">
    <location>
        <begin position="1"/>
        <end position="12"/>
    </location>
</feature>
<keyword evidence="3" id="KW-1185">Reference proteome</keyword>
<dbReference type="AlphaFoldDB" id="A0AAV0AUQ3"/>
<feature type="region of interest" description="Disordered" evidence="1">
    <location>
        <begin position="1"/>
        <end position="58"/>
    </location>
</feature>
<accession>A0AAV0AUQ3</accession>
<evidence type="ECO:0000256" key="1">
    <source>
        <dbReference type="SAM" id="MobiDB-lite"/>
    </source>
</evidence>
<name>A0AAV0AUQ3_PHAPC</name>
<protein>
    <submittedName>
        <fullName evidence="2">Uncharacterized protein</fullName>
    </submittedName>
</protein>
<sequence>MGDYPHLKDKKGQFKAAPLPQPTLPKIGFEDLMSNSKSKRGGAPSIQGGIPRKGPQAYPPPLGIYAGSAIGSSLGFNPLERWGNGSAYSPEKPGYSKSVAS</sequence>
<organism evidence="2 3">
    <name type="scientific">Phakopsora pachyrhizi</name>
    <name type="common">Asian soybean rust disease fungus</name>
    <dbReference type="NCBI Taxonomy" id="170000"/>
    <lineage>
        <taxon>Eukaryota</taxon>
        <taxon>Fungi</taxon>
        <taxon>Dikarya</taxon>
        <taxon>Basidiomycota</taxon>
        <taxon>Pucciniomycotina</taxon>
        <taxon>Pucciniomycetes</taxon>
        <taxon>Pucciniales</taxon>
        <taxon>Phakopsoraceae</taxon>
        <taxon>Phakopsora</taxon>
    </lineage>
</organism>
<comment type="caution">
    <text evidence="2">The sequence shown here is derived from an EMBL/GenBank/DDBJ whole genome shotgun (WGS) entry which is preliminary data.</text>
</comment>
<gene>
    <name evidence="2" type="ORF">PPACK8108_LOCUS7474</name>
</gene>
<evidence type="ECO:0000313" key="3">
    <source>
        <dbReference type="Proteomes" id="UP001153365"/>
    </source>
</evidence>
<feature type="region of interest" description="Disordered" evidence="1">
    <location>
        <begin position="81"/>
        <end position="101"/>
    </location>
</feature>